<feature type="transmembrane region" description="Helical" evidence="6">
    <location>
        <begin position="20"/>
        <end position="38"/>
    </location>
</feature>
<reference evidence="7 8" key="1">
    <citation type="journal article" date="2021" name="Nat. Plants">
        <title>The Taxus genome provides insights into paclitaxel biosynthesis.</title>
        <authorList>
            <person name="Xiong X."/>
            <person name="Gou J."/>
            <person name="Liao Q."/>
            <person name="Li Y."/>
            <person name="Zhou Q."/>
            <person name="Bi G."/>
            <person name="Li C."/>
            <person name="Du R."/>
            <person name="Wang X."/>
            <person name="Sun T."/>
            <person name="Guo L."/>
            <person name="Liang H."/>
            <person name="Lu P."/>
            <person name="Wu Y."/>
            <person name="Zhang Z."/>
            <person name="Ro D.K."/>
            <person name="Shang Y."/>
            <person name="Huang S."/>
            <person name="Yan J."/>
        </authorList>
    </citation>
    <scope>NUCLEOTIDE SEQUENCE [LARGE SCALE GENOMIC DNA]</scope>
    <source>
        <strain evidence="7">Ta-2019</strain>
    </source>
</reference>
<dbReference type="Proteomes" id="UP000824469">
    <property type="component" value="Unassembled WGS sequence"/>
</dbReference>
<evidence type="ECO:0000313" key="8">
    <source>
        <dbReference type="Proteomes" id="UP000824469"/>
    </source>
</evidence>
<proteinExistence type="predicted"/>
<gene>
    <name evidence="7" type="ORF">KI387_005537</name>
</gene>
<comment type="subcellular location">
    <subcellularLocation>
        <location evidence="1">Cell membrane</location>
        <topology evidence="1">Multi-pass membrane protein</topology>
    </subcellularLocation>
</comment>
<evidence type="ECO:0000256" key="2">
    <source>
        <dbReference type="ARBA" id="ARBA00022475"/>
    </source>
</evidence>
<evidence type="ECO:0000313" key="7">
    <source>
        <dbReference type="EMBL" id="KAH9325359.1"/>
    </source>
</evidence>
<keyword evidence="4 6" id="KW-1133">Transmembrane helix</keyword>
<evidence type="ECO:0000256" key="4">
    <source>
        <dbReference type="ARBA" id="ARBA00022989"/>
    </source>
</evidence>
<keyword evidence="8" id="KW-1185">Reference proteome</keyword>
<keyword evidence="2" id="KW-1003">Cell membrane</keyword>
<evidence type="ECO:0000256" key="3">
    <source>
        <dbReference type="ARBA" id="ARBA00022692"/>
    </source>
</evidence>
<feature type="transmembrane region" description="Helical" evidence="6">
    <location>
        <begin position="71"/>
        <end position="90"/>
    </location>
</feature>
<accession>A0AA38GKB8</accession>
<feature type="transmembrane region" description="Helical" evidence="6">
    <location>
        <begin position="44"/>
        <end position="64"/>
    </location>
</feature>
<dbReference type="PANTHER" id="PTHR30509:SF9">
    <property type="entry name" value="MULTIDRUG RESISTANCE PROTEIN MDTO"/>
    <property type="match status" value="1"/>
</dbReference>
<sequence>MANNKVASYEKEFWQSRVSAAFRTGWACLLAGILVHHSDLHSQWMAFPLFAYIIAVTVVGEASLGEALQSAFSVAAGILHGAFPTILVLWVIKPERFSVCVTIVCVTASSFIIVWSNMIPMTSKRVACAQVVMIYVAAFSHRGSMDPVMYPLRVVTTTVIGTACALLALISPLPKLASHQVIIFITLSNALVGNGEFFLIFAFKNCLKSVEIFLNHTNVILELFSRRLKLECGQVQKKSKLVAGLTSEVLRLLVEAFNANNYMQVNSLRFQVKSLSSTGVRMLKQVQDRQDYLKWELPGLGCTSSVKALSKEFANLRQSLAGMEMALQCSSTFDIGDELLKEALLYLAEWTSLALNHAGS</sequence>
<keyword evidence="3 6" id="KW-0812">Transmembrane</keyword>
<evidence type="ECO:0000256" key="6">
    <source>
        <dbReference type="SAM" id="Phobius"/>
    </source>
</evidence>
<feature type="transmembrane region" description="Helical" evidence="6">
    <location>
        <begin position="150"/>
        <end position="169"/>
    </location>
</feature>
<feature type="transmembrane region" description="Helical" evidence="6">
    <location>
        <begin position="96"/>
        <end position="115"/>
    </location>
</feature>
<dbReference type="PANTHER" id="PTHR30509">
    <property type="entry name" value="P-HYDROXYBENZOIC ACID EFFLUX PUMP SUBUNIT-RELATED"/>
    <property type="match status" value="1"/>
</dbReference>
<name>A0AA38GKB8_TAXCH</name>
<comment type="caution">
    <text evidence="7">The sequence shown here is derived from an EMBL/GenBank/DDBJ whole genome shotgun (WGS) entry which is preliminary data.</text>
</comment>
<evidence type="ECO:0000256" key="5">
    <source>
        <dbReference type="ARBA" id="ARBA00023136"/>
    </source>
</evidence>
<dbReference type="EMBL" id="JAHRHJ020000002">
    <property type="protein sequence ID" value="KAH9325359.1"/>
    <property type="molecule type" value="Genomic_DNA"/>
</dbReference>
<feature type="non-terminal residue" evidence="7">
    <location>
        <position position="360"/>
    </location>
</feature>
<organism evidence="7 8">
    <name type="scientific">Taxus chinensis</name>
    <name type="common">Chinese yew</name>
    <name type="synonym">Taxus wallichiana var. chinensis</name>
    <dbReference type="NCBI Taxonomy" id="29808"/>
    <lineage>
        <taxon>Eukaryota</taxon>
        <taxon>Viridiplantae</taxon>
        <taxon>Streptophyta</taxon>
        <taxon>Embryophyta</taxon>
        <taxon>Tracheophyta</taxon>
        <taxon>Spermatophyta</taxon>
        <taxon>Pinopsida</taxon>
        <taxon>Pinidae</taxon>
        <taxon>Conifers II</taxon>
        <taxon>Cupressales</taxon>
        <taxon>Taxaceae</taxon>
        <taxon>Taxus</taxon>
    </lineage>
</organism>
<keyword evidence="5 6" id="KW-0472">Membrane</keyword>
<feature type="transmembrane region" description="Helical" evidence="6">
    <location>
        <begin position="181"/>
        <end position="203"/>
    </location>
</feature>
<evidence type="ECO:0000256" key="1">
    <source>
        <dbReference type="ARBA" id="ARBA00004651"/>
    </source>
</evidence>
<dbReference type="AlphaFoldDB" id="A0AA38GKB8"/>
<protein>
    <submittedName>
        <fullName evidence="7">Uncharacterized protein</fullName>
    </submittedName>
</protein>
<dbReference type="GO" id="GO:0005886">
    <property type="term" value="C:plasma membrane"/>
    <property type="evidence" value="ECO:0007669"/>
    <property type="project" value="UniProtKB-SubCell"/>
</dbReference>